<dbReference type="Pfam" id="PF03600">
    <property type="entry name" value="CitMHS"/>
    <property type="match status" value="1"/>
</dbReference>
<feature type="transmembrane region" description="Helical" evidence="6">
    <location>
        <begin position="310"/>
        <end position="336"/>
    </location>
</feature>
<comment type="subcellular location">
    <subcellularLocation>
        <location evidence="1">Membrane</location>
        <topology evidence="1">Multi-pass membrane protein</topology>
    </subcellularLocation>
</comment>
<protein>
    <submittedName>
        <fullName evidence="8">CitMHS family citrate-Mg2+:H+ or citrate-Ca2+:H+ symporter</fullName>
    </submittedName>
</protein>
<organism evidence="8 9">
    <name type="scientific">Nitrospirillum iridis</name>
    <dbReference type="NCBI Taxonomy" id="765888"/>
    <lineage>
        <taxon>Bacteria</taxon>
        <taxon>Pseudomonadati</taxon>
        <taxon>Pseudomonadota</taxon>
        <taxon>Alphaproteobacteria</taxon>
        <taxon>Rhodospirillales</taxon>
        <taxon>Azospirillaceae</taxon>
        <taxon>Nitrospirillum</taxon>
    </lineage>
</organism>
<dbReference type="NCBIfam" id="TIGR00784">
    <property type="entry name" value="citMHS"/>
    <property type="match status" value="1"/>
</dbReference>
<feature type="transmembrane region" description="Helical" evidence="6">
    <location>
        <begin position="348"/>
        <end position="366"/>
    </location>
</feature>
<evidence type="ECO:0000256" key="4">
    <source>
        <dbReference type="ARBA" id="ARBA00022989"/>
    </source>
</evidence>
<evidence type="ECO:0000256" key="2">
    <source>
        <dbReference type="ARBA" id="ARBA00022448"/>
    </source>
</evidence>
<feature type="transmembrane region" description="Helical" evidence="6">
    <location>
        <begin position="176"/>
        <end position="195"/>
    </location>
</feature>
<dbReference type="InterPro" id="IPR004680">
    <property type="entry name" value="Cit_transptr-like_dom"/>
</dbReference>
<feature type="domain" description="Citrate transporter-like" evidence="7">
    <location>
        <begin position="15"/>
        <end position="376"/>
    </location>
</feature>
<keyword evidence="5 6" id="KW-0472">Membrane</keyword>
<reference evidence="8 9" key="1">
    <citation type="submission" date="2020-08" db="EMBL/GenBank/DDBJ databases">
        <title>Genomic Encyclopedia of Type Strains, Phase IV (KMG-IV): sequencing the most valuable type-strain genomes for metagenomic binning, comparative biology and taxonomic classification.</title>
        <authorList>
            <person name="Goeker M."/>
        </authorList>
    </citation>
    <scope>NUCLEOTIDE SEQUENCE [LARGE SCALE GENOMIC DNA]</scope>
    <source>
        <strain evidence="8 9">DSM 22198</strain>
    </source>
</reference>
<feature type="transmembrane region" description="Helical" evidence="6">
    <location>
        <begin position="412"/>
        <end position="432"/>
    </location>
</feature>
<feature type="transmembrane region" description="Helical" evidence="6">
    <location>
        <begin position="29"/>
        <end position="50"/>
    </location>
</feature>
<feature type="transmembrane region" description="Helical" evidence="6">
    <location>
        <begin position="99"/>
        <end position="126"/>
    </location>
</feature>
<evidence type="ECO:0000313" key="9">
    <source>
        <dbReference type="Proteomes" id="UP000539175"/>
    </source>
</evidence>
<dbReference type="Proteomes" id="UP000539175">
    <property type="component" value="Unassembled WGS sequence"/>
</dbReference>
<dbReference type="InterPro" id="IPR014738">
    <property type="entry name" value="Citrate_transporter"/>
</dbReference>
<keyword evidence="3 6" id="KW-0812">Transmembrane</keyword>
<evidence type="ECO:0000256" key="6">
    <source>
        <dbReference type="SAM" id="Phobius"/>
    </source>
</evidence>
<name>A0A7X0AV01_9PROT</name>
<dbReference type="EMBL" id="JACIIZ010000003">
    <property type="protein sequence ID" value="MBB6250627.1"/>
    <property type="molecule type" value="Genomic_DNA"/>
</dbReference>
<keyword evidence="4 6" id="KW-1133">Transmembrane helix</keyword>
<proteinExistence type="predicted"/>
<dbReference type="AlphaFoldDB" id="A0A7X0AV01"/>
<feature type="transmembrane region" description="Helical" evidence="6">
    <location>
        <begin position="57"/>
        <end position="79"/>
    </location>
</feature>
<accession>A0A7X0AV01</accession>
<dbReference type="RefSeq" id="WP_184798413.1">
    <property type="nucleotide sequence ID" value="NZ_JACIIZ010000003.1"/>
</dbReference>
<evidence type="ECO:0000259" key="7">
    <source>
        <dbReference type="Pfam" id="PF03600"/>
    </source>
</evidence>
<feature type="transmembrane region" description="Helical" evidence="6">
    <location>
        <begin position="138"/>
        <end position="156"/>
    </location>
</feature>
<keyword evidence="9" id="KW-1185">Reference proteome</keyword>
<keyword evidence="2" id="KW-0813">Transport</keyword>
<evidence type="ECO:0000256" key="1">
    <source>
        <dbReference type="ARBA" id="ARBA00004141"/>
    </source>
</evidence>
<feature type="transmembrane region" description="Helical" evidence="6">
    <location>
        <begin position="286"/>
        <end position="304"/>
    </location>
</feature>
<dbReference type="GO" id="GO:0015137">
    <property type="term" value="F:citrate transmembrane transporter activity"/>
    <property type="evidence" value="ECO:0007669"/>
    <property type="project" value="InterPro"/>
</dbReference>
<sequence length="434" mass="45480">MLALLGFGTVVVLFLAILGNRLSPLVALIAVPVAAALLGGFGLGTSRFILDGIKAIAPVAGMFVFAILYFGVVTDAGLLDPIIGRILRLVGHRPWRITVGAAFLALLIHLDGSGAVTFLVTIPALLPLFDRLGMDRRILACVTSLAAGVNFLPWTGPMIRAAAALHLPVSDIFRPLLPVQAAGLVFVFATAWWLGRREERRLGLPAMNAAGAAPVADRPLSAEERALRRPRLFWVNLALTITVMTVMVCGWVDPVVMFMLGTVAALVLNYPDVAEQRRRVDAHAKAALMMAGILLAAGAFTGIMQGSGMLTAMAGAAVAVMPQGMAGHLPVILGVLSMPLSLLFDPDSFYFGVLPVIASVHGSMGGQPVHIAQAAVLGQMTTGFPVSPLTPATFLVIGLTGIGLGEHQKFSIPYLFGATLLMTVVAVVLGVLPL</sequence>
<gene>
    <name evidence="8" type="ORF">FHS74_001172</name>
</gene>
<evidence type="ECO:0000313" key="8">
    <source>
        <dbReference type="EMBL" id="MBB6250627.1"/>
    </source>
</evidence>
<comment type="caution">
    <text evidence="8">The sequence shown here is derived from an EMBL/GenBank/DDBJ whole genome shotgun (WGS) entry which is preliminary data.</text>
</comment>
<feature type="transmembrane region" description="Helical" evidence="6">
    <location>
        <begin position="386"/>
        <end position="405"/>
    </location>
</feature>
<dbReference type="GO" id="GO:0016020">
    <property type="term" value="C:membrane"/>
    <property type="evidence" value="ECO:0007669"/>
    <property type="project" value="UniProtKB-SubCell"/>
</dbReference>
<feature type="transmembrane region" description="Helical" evidence="6">
    <location>
        <begin position="232"/>
        <end position="249"/>
    </location>
</feature>
<evidence type="ECO:0000256" key="5">
    <source>
        <dbReference type="ARBA" id="ARBA00023136"/>
    </source>
</evidence>
<feature type="transmembrane region" description="Helical" evidence="6">
    <location>
        <begin position="255"/>
        <end position="274"/>
    </location>
</feature>
<evidence type="ECO:0000256" key="3">
    <source>
        <dbReference type="ARBA" id="ARBA00022692"/>
    </source>
</evidence>